<accession>A0AAW0QHQ2</accession>
<dbReference type="InterPro" id="IPR035396">
    <property type="entry name" value="Bac_rhamnosid6H"/>
</dbReference>
<sequence>MARLPLPSIAGFLSYLLVVGAQPGHTQTCWRNTQCSSISTAAFPGSWESNIFAPSSRVVKPSVLLGTDGKQVSTYPSEATLDKDKKAIVFDFGYEVGGVATIDYTVSSTEDGGTIGLAFTEAKNWIGPVSDSSTGVYENPEVAIYANNNGTGDFSYVMPDEHLRGGFRYMTIFTTKDMSVKVHNVSLEISFQPTWGNLRAYQGYFHSSDDLLNKIWYSGAYTLQTNSIHPATGRAWPPPTDGSWLENGMLGPGSTILTDGAKRDRTVWPGDMGVAVPAAFYSTGDIESTKNALQSLYELQNSSTGQLPFAGKPLRATGSTTYHLWTMLGTYNYVLFSDDTEFVQTHWEGYKSAMKWAQSQVDSSGLLYGQSKDADWGRLWADGTLTSIQALFYRTLVTGATLAEWVGDANGIGDGWLKQANDIKSITAERNWDASAGAFFDSADRKNIHPQDGNSLAVLFGIVNASSNEASGISSYLKNKWTPIGAECEELPGEISPFISSFEIQAHLLAGQTQRALDLMRTSWGWYLNNPLGTQSTMIEGYLTNGTFGYRWDAGYQNSFSYTSHSHGWATGPVIALTEHILGLSVTGRGGSSWRLAPQVGDLSHAEGGFVTKRGRYSASWNRESDGAIKVEYTVPEGTQGEVSLPLGANVDPAKVTVNGKAFSGRKRDGGAAPWRIEEAPGGRRVLTMRSSGGKHVISVR</sequence>
<feature type="signal peptide" evidence="1">
    <location>
        <begin position="1"/>
        <end position="21"/>
    </location>
</feature>
<dbReference type="GO" id="GO:0016798">
    <property type="term" value="F:hydrolase activity, acting on glycosyl bonds"/>
    <property type="evidence" value="ECO:0007669"/>
    <property type="project" value="UniProtKB-KW"/>
</dbReference>
<keyword evidence="5" id="KW-1185">Reference proteome</keyword>
<dbReference type="Pfam" id="PF17389">
    <property type="entry name" value="Bac_rhamnosid6H"/>
    <property type="match status" value="1"/>
</dbReference>
<name>A0AAW0QHQ2_9PEZI</name>
<keyword evidence="4" id="KW-0378">Hydrolase</keyword>
<reference evidence="4 5" key="1">
    <citation type="submission" date="2023-01" db="EMBL/GenBank/DDBJ databases">
        <title>Analysis of 21 Apiospora genomes using comparative genomics revels a genus with tremendous synthesis potential of carbohydrate active enzymes and secondary metabolites.</title>
        <authorList>
            <person name="Sorensen T."/>
        </authorList>
    </citation>
    <scope>NUCLEOTIDE SEQUENCE [LARGE SCALE GENOMIC DNA]</scope>
    <source>
        <strain evidence="4 5">CBS 117206</strain>
    </source>
</reference>
<dbReference type="InterPro" id="IPR012341">
    <property type="entry name" value="6hp_glycosidase-like_sf"/>
</dbReference>
<dbReference type="GO" id="GO:0005975">
    <property type="term" value="P:carbohydrate metabolic process"/>
    <property type="evidence" value="ECO:0007669"/>
    <property type="project" value="InterPro"/>
</dbReference>
<dbReference type="Pfam" id="PF17390">
    <property type="entry name" value="Bac_rhamnosid_C"/>
    <property type="match status" value="1"/>
</dbReference>
<keyword evidence="4" id="KW-0326">Glycosidase</keyword>
<dbReference type="InterPro" id="IPR035398">
    <property type="entry name" value="Bac_rhamnosid_C"/>
</dbReference>
<dbReference type="EMBL" id="JAQQWP010000009">
    <property type="protein sequence ID" value="KAK8100733.1"/>
    <property type="molecule type" value="Genomic_DNA"/>
</dbReference>
<evidence type="ECO:0000313" key="4">
    <source>
        <dbReference type="EMBL" id="KAK8100733.1"/>
    </source>
</evidence>
<protein>
    <submittedName>
        <fullName evidence="4">Six-hairpin glycosidase</fullName>
    </submittedName>
</protein>
<feature type="chain" id="PRO_5043911971" evidence="1">
    <location>
        <begin position="22"/>
        <end position="701"/>
    </location>
</feature>
<gene>
    <name evidence="4" type="ORF">PG999_011107</name>
</gene>
<dbReference type="AlphaFoldDB" id="A0AAW0QHQ2"/>
<dbReference type="Gene3D" id="1.50.10.10">
    <property type="match status" value="1"/>
</dbReference>
<feature type="domain" description="Alpha-L-rhamnosidase six-hairpin glycosidase" evidence="2">
    <location>
        <begin position="254"/>
        <end position="470"/>
    </location>
</feature>
<proteinExistence type="predicted"/>
<dbReference type="SUPFAM" id="SSF48208">
    <property type="entry name" value="Six-hairpin glycosidases"/>
    <property type="match status" value="1"/>
</dbReference>
<evidence type="ECO:0000256" key="1">
    <source>
        <dbReference type="SAM" id="SignalP"/>
    </source>
</evidence>
<evidence type="ECO:0000313" key="5">
    <source>
        <dbReference type="Proteomes" id="UP001392437"/>
    </source>
</evidence>
<dbReference type="InterPro" id="IPR008928">
    <property type="entry name" value="6-hairpin_glycosidase_sf"/>
</dbReference>
<keyword evidence="1" id="KW-0732">Signal</keyword>
<evidence type="ECO:0000259" key="3">
    <source>
        <dbReference type="Pfam" id="PF17390"/>
    </source>
</evidence>
<organism evidence="4 5">
    <name type="scientific">Apiospora kogelbergensis</name>
    <dbReference type="NCBI Taxonomy" id="1337665"/>
    <lineage>
        <taxon>Eukaryota</taxon>
        <taxon>Fungi</taxon>
        <taxon>Dikarya</taxon>
        <taxon>Ascomycota</taxon>
        <taxon>Pezizomycotina</taxon>
        <taxon>Sordariomycetes</taxon>
        <taxon>Xylariomycetidae</taxon>
        <taxon>Amphisphaeriales</taxon>
        <taxon>Apiosporaceae</taxon>
        <taxon>Apiospora</taxon>
    </lineage>
</organism>
<feature type="domain" description="Alpha-L-rhamnosidase C-terminal" evidence="3">
    <location>
        <begin position="591"/>
        <end position="651"/>
    </location>
</feature>
<comment type="caution">
    <text evidence="4">The sequence shown here is derived from an EMBL/GenBank/DDBJ whole genome shotgun (WGS) entry which is preliminary data.</text>
</comment>
<evidence type="ECO:0000259" key="2">
    <source>
        <dbReference type="Pfam" id="PF17389"/>
    </source>
</evidence>
<dbReference type="Proteomes" id="UP001392437">
    <property type="component" value="Unassembled WGS sequence"/>
</dbReference>
<dbReference type="Gene3D" id="2.60.420.10">
    <property type="entry name" value="Maltose phosphorylase, domain 3"/>
    <property type="match status" value="1"/>
</dbReference>
<dbReference type="PANTHER" id="PTHR34987">
    <property type="entry name" value="C, PUTATIVE (AFU_ORTHOLOGUE AFUA_3G02880)-RELATED"/>
    <property type="match status" value="1"/>
</dbReference>
<dbReference type="PANTHER" id="PTHR34987:SF5">
    <property type="entry name" value="ALPHA-RHAMNOSIDASE"/>
    <property type="match status" value="1"/>
</dbReference>